<dbReference type="Gene3D" id="3.40.50.1220">
    <property type="entry name" value="TPP-binding domain"/>
    <property type="match status" value="1"/>
</dbReference>
<comment type="caution">
    <text evidence="1">The sequence shown here is derived from an EMBL/GenBank/DDBJ whole genome shotgun (WGS) entry which is preliminary data.</text>
</comment>
<dbReference type="RefSeq" id="WP_179718573.1">
    <property type="nucleotide sequence ID" value="NZ_JACBZT010000001.1"/>
</dbReference>
<dbReference type="AlphaFoldDB" id="A0A853CIC2"/>
<gene>
    <name evidence="1" type="ORF">GGQ55_003314</name>
</gene>
<evidence type="ECO:0000313" key="1">
    <source>
        <dbReference type="EMBL" id="NYJ07036.1"/>
    </source>
</evidence>
<dbReference type="EMBL" id="JACBZT010000001">
    <property type="protein sequence ID" value="NYJ07036.1"/>
    <property type="molecule type" value="Genomic_DNA"/>
</dbReference>
<dbReference type="Proteomes" id="UP000541969">
    <property type="component" value="Unassembled WGS sequence"/>
</dbReference>
<organism evidence="1 2">
    <name type="scientific">Petropleomorpha daqingensis</name>
    <dbReference type="NCBI Taxonomy" id="2026353"/>
    <lineage>
        <taxon>Bacteria</taxon>
        <taxon>Bacillati</taxon>
        <taxon>Actinomycetota</taxon>
        <taxon>Actinomycetes</taxon>
        <taxon>Geodermatophilales</taxon>
        <taxon>Geodermatophilaceae</taxon>
        <taxon>Petropleomorpha</taxon>
    </lineage>
</organism>
<reference evidence="1 2" key="1">
    <citation type="submission" date="2020-07" db="EMBL/GenBank/DDBJ databases">
        <title>Sequencing the genomes of 1000 actinobacteria strains.</title>
        <authorList>
            <person name="Klenk H.-P."/>
        </authorList>
    </citation>
    <scope>NUCLEOTIDE SEQUENCE [LARGE SCALE GENOMIC DNA]</scope>
    <source>
        <strain evidence="1 2">DSM 104001</strain>
    </source>
</reference>
<sequence length="1136" mass="123404">MTADMRSFDSVAVVGAGMSAFAYPMTMQLPALLWQAIGEVEGAAQELERRAGRSGTPKEILGTDPEAVALGWQLARDIPAVRLAFQRAFANLDAGRDPSPAHRELARLIHEGKVQFVISYNWDSCLERAYQDIYGIPLPKGLLIKPHGDVLVPDQPWTLPDEDGLVPQAVLDRLIQFDDRPRTLLVLGYSGSDPFVVETLLRPLQNKWPVYKIGPSASGADGVPTTADYALAEVAHRLLVPARSPGWRFVVFGRSRGFEAALRGERLRPVDVDACPELPYAQTLAQRLAASRFATLSGGSGTGKSVTAFHAARRLNHVGWAVVELTRAGVAGAQEVQAFAAMPGPVLAVVDDAQALDPDVVADLQAVVDDRHAVLLVSTERREGHNDETVSEVRAKGLIYEHCIDHLDEVEPLLASLDDRVGPGMFRESARHRLQVANASARDPWSFMFVASGGEQRIAGILDRIAETPAAALLLGAVAVGQMTSLDAGVTREQAALDVARVTADAFGAADGILDAERFNSTVDILQSERLIRENSGQLRTPHIRVADRALMDLARRDNVVGVGVRAIVQSHLLNSDLPVRGKYWVLDSFTRSDSLRYRWRAEWLEDATVDALVAQCLAVGTGADRSVAAQLLSELAFAGVLDRQRWEAIVARLVVWLPDVDAAEVFGIRRLISHLRGAHRDLYGSVRKSLAPGDLAALFSTRGSRPSGPGWADLLRELAPDHDADERPAWGEAFAENIDVGAMQGWLARTSSESHNDEIADLIDTLANLAPAVASQALLACSPHLTSSIESNLADASRGLGHWAFGSMGLVAHLAPAAGRLTLRRERSQLHEVEFDDVVDAQFDDDLSEEDPLKNEHGGRWEPPQEFTDLAAVTLEVMRRIDWTAAGTSLNGRARHELESLDLFLAWLAWLSSDFIDIIAEAIAFDWLDQLVWESSDDSTEDGAPSPADAFDTFPVTTVDPISGILAAMAQGRRGQERARIYLSDRLATLKSFPFVLIDEFPDVAVAVVRAGGSVRLDSPRGGGWESNARALHVLRRVDSQAADRVLAQSEANLLAALQAPQPHDMRGLARAIAIADRVNEEHFNRMLSVLDASECEPIWRQRLDDAGDDARALVERAAGIDGPVAEVAHRLLGS</sequence>
<dbReference type="SUPFAM" id="SSF52467">
    <property type="entry name" value="DHS-like NAD/FAD-binding domain"/>
    <property type="match status" value="1"/>
</dbReference>
<dbReference type="InterPro" id="IPR029035">
    <property type="entry name" value="DHS-like_NAD/FAD-binding_dom"/>
</dbReference>
<keyword evidence="2" id="KW-1185">Reference proteome</keyword>
<proteinExistence type="predicted"/>
<accession>A0A853CIC2</accession>
<name>A0A853CIC2_9ACTN</name>
<dbReference type="SUPFAM" id="SSF52540">
    <property type="entry name" value="P-loop containing nucleoside triphosphate hydrolases"/>
    <property type="match status" value="1"/>
</dbReference>
<evidence type="ECO:0000313" key="2">
    <source>
        <dbReference type="Proteomes" id="UP000541969"/>
    </source>
</evidence>
<evidence type="ECO:0008006" key="3">
    <source>
        <dbReference type="Google" id="ProtNLM"/>
    </source>
</evidence>
<protein>
    <recommendedName>
        <fullName evidence="3">SIR2-like domain-containing protein</fullName>
    </recommendedName>
</protein>
<dbReference type="InterPro" id="IPR027417">
    <property type="entry name" value="P-loop_NTPase"/>
</dbReference>